<dbReference type="EMBL" id="JAMZNK010000057">
    <property type="protein sequence ID" value="MDA6072307.1"/>
    <property type="molecule type" value="Genomic_DNA"/>
</dbReference>
<gene>
    <name evidence="2" type="ORF">NJT12_22010</name>
</gene>
<evidence type="ECO:0008006" key="4">
    <source>
        <dbReference type="Google" id="ProtNLM"/>
    </source>
</evidence>
<sequence length="350" mass="40732">MEKTTRENVENEYKEAIRAKYRKEKEGGEYYDFLDVPGQASLRDLCWKIFRSNPKYDDLKVYSDFFKFEFDPKEENTSTTYTDKFRKVGAFYKEGKKPAKNSTIELAAILIDFEPRPFNKFRIHNLYRDETQNDHTNNSIISNQQTGQNDTSGDLGVFLDKKESEKGIEKGIVGEQEEECENVNENESKEEIEELRESTFEEVKPKLNAINAFVAFKKNPPNKLNRRIKNTIIGLALVLCIGFPVIFFAFPDKGCMQWTGNNYEVVDCDLKAPDNNIELLDRNLINLKRIKVCDTTTFFKSGKSVVFYARSGDSLECFNQIGYHPERPSQYLRPMTRYMIGKYVRNKPCK</sequence>
<reference evidence="2 3" key="1">
    <citation type="journal article" date="2023" name="Chemosphere">
        <title>Whole genome analysis of Flavobacterium aziz-sancarii sp. nov., isolated from Ardley Island (Antarctica), revealed a rich resistome and bioremediation potential.</title>
        <authorList>
            <person name="Otur C."/>
            <person name="Okay S."/>
            <person name="Kurt-Kizildogan A."/>
        </authorList>
    </citation>
    <scope>NUCLEOTIDE SEQUENCE [LARGE SCALE GENOMIC DNA]</scope>
    <source>
        <strain evidence="2 3">AC</strain>
    </source>
</reference>
<feature type="transmembrane region" description="Helical" evidence="1">
    <location>
        <begin position="232"/>
        <end position="250"/>
    </location>
</feature>
<comment type="caution">
    <text evidence="2">The sequence shown here is derived from an EMBL/GenBank/DDBJ whole genome shotgun (WGS) entry which is preliminary data.</text>
</comment>
<evidence type="ECO:0000313" key="2">
    <source>
        <dbReference type="EMBL" id="MDA6072307.1"/>
    </source>
</evidence>
<keyword evidence="1" id="KW-0472">Membrane</keyword>
<keyword evidence="1" id="KW-1133">Transmembrane helix</keyword>
<dbReference type="Proteomes" id="UP001212170">
    <property type="component" value="Unassembled WGS sequence"/>
</dbReference>
<keyword evidence="1" id="KW-0812">Transmembrane</keyword>
<evidence type="ECO:0000313" key="3">
    <source>
        <dbReference type="Proteomes" id="UP001212170"/>
    </source>
</evidence>
<evidence type="ECO:0000256" key="1">
    <source>
        <dbReference type="SAM" id="Phobius"/>
    </source>
</evidence>
<keyword evidence="3" id="KW-1185">Reference proteome</keyword>
<dbReference type="RefSeq" id="WP_271338284.1">
    <property type="nucleotide sequence ID" value="NZ_JAMZNK010000057.1"/>
</dbReference>
<proteinExistence type="predicted"/>
<protein>
    <recommendedName>
        <fullName evidence="4">KTSC domain-containing protein</fullName>
    </recommendedName>
</protein>
<name>A0ABT4WIE3_9FLAO</name>
<accession>A0ABT4WIE3</accession>
<organism evidence="2 3">
    <name type="scientific">Flavobacterium azizsancarii</name>
    <dbReference type="NCBI Taxonomy" id="2961580"/>
    <lineage>
        <taxon>Bacteria</taxon>
        <taxon>Pseudomonadati</taxon>
        <taxon>Bacteroidota</taxon>
        <taxon>Flavobacteriia</taxon>
        <taxon>Flavobacteriales</taxon>
        <taxon>Flavobacteriaceae</taxon>
        <taxon>Flavobacterium</taxon>
    </lineage>
</organism>